<reference evidence="2 3" key="1">
    <citation type="submission" date="2019-10" db="EMBL/GenBank/DDBJ databases">
        <title>A novel species.</title>
        <authorList>
            <person name="Gao J."/>
        </authorList>
    </citation>
    <scope>NUCLEOTIDE SEQUENCE [LARGE SCALE GENOMIC DNA]</scope>
    <source>
        <strain evidence="2 3">QMT-28</strain>
    </source>
</reference>
<keyword evidence="1" id="KW-1133">Transmembrane helix</keyword>
<keyword evidence="1" id="KW-0472">Membrane</keyword>
<gene>
    <name evidence="2" type="ORF">GFH48_12710</name>
</gene>
<proteinExistence type="predicted"/>
<feature type="transmembrane region" description="Helical" evidence="1">
    <location>
        <begin position="6"/>
        <end position="25"/>
    </location>
</feature>
<dbReference type="EMBL" id="CP045643">
    <property type="protein sequence ID" value="QFZ73992.1"/>
    <property type="molecule type" value="Genomic_DNA"/>
</dbReference>
<accession>A0A5Q0LA90</accession>
<keyword evidence="3" id="KW-1185">Reference proteome</keyword>
<name>A0A5Q0LA90_9ACTN</name>
<dbReference type="AlphaFoldDB" id="A0A5Q0LA90"/>
<evidence type="ECO:0000256" key="1">
    <source>
        <dbReference type="SAM" id="Phobius"/>
    </source>
</evidence>
<protein>
    <submittedName>
        <fullName evidence="2">Uncharacterized protein</fullName>
    </submittedName>
</protein>
<evidence type="ECO:0000313" key="2">
    <source>
        <dbReference type="EMBL" id="QFZ73992.1"/>
    </source>
</evidence>
<keyword evidence="1" id="KW-0812">Transmembrane</keyword>
<dbReference type="KEGG" id="sfy:GFH48_12710"/>
<evidence type="ECO:0000313" key="3">
    <source>
        <dbReference type="Proteomes" id="UP000326179"/>
    </source>
</evidence>
<organism evidence="2 3">
    <name type="scientific">Streptomyces fagopyri</name>
    <dbReference type="NCBI Taxonomy" id="2662397"/>
    <lineage>
        <taxon>Bacteria</taxon>
        <taxon>Bacillati</taxon>
        <taxon>Actinomycetota</taxon>
        <taxon>Actinomycetes</taxon>
        <taxon>Kitasatosporales</taxon>
        <taxon>Streptomycetaceae</taxon>
        <taxon>Streptomyces</taxon>
    </lineage>
</organism>
<dbReference type="Proteomes" id="UP000326179">
    <property type="component" value="Chromosome"/>
</dbReference>
<sequence>MTDNWTIGSTVVTAVATGVALWVAGRGEYIRAAERRDERQAQARLLSVYVNEGDTEAVVRNYSNEPIREIRWYDAGARNSDGGTAAVVRFQDGERRERGHLPPGESFTVPLARFGWGDELPESAAPAGSTIWVTVHYMDAHGFWWSRTGDRQPVPLHDGPGEPLVHD</sequence>
<dbReference type="RefSeq" id="WP_153288342.1">
    <property type="nucleotide sequence ID" value="NZ_CP045643.1"/>
</dbReference>